<accession>A0A1Y0EG79</accession>
<keyword evidence="3" id="KW-1185">Reference proteome</keyword>
<feature type="transmembrane region" description="Helical" evidence="1">
    <location>
        <begin position="6"/>
        <end position="23"/>
    </location>
</feature>
<dbReference type="STRING" id="1122181.GCA_000382265_02234"/>
<dbReference type="RefSeq" id="WP_087210907.1">
    <property type="nucleotide sequence ID" value="NZ_CP021431.1"/>
</dbReference>
<name>A0A1Y0EG79_9RHOB</name>
<proteinExistence type="predicted"/>
<keyword evidence="1" id="KW-0812">Transmembrane</keyword>
<gene>
    <name evidence="2" type="ORF">LOKVESSMR4R_03354</name>
</gene>
<sequence>MYVDIITIVTAGFAAAGVALILNRLSRRRLPRWIIPAFAGAGMIAMSLTNEYRWYPRTLTLLPEGFEVISTVDYAAPFSPWTYLVPYVNRFAAVDVAGAQRNANAPGMLLTNVVFFQRWQPMQLRTALFDCVQGRTALLEDNAVFREDGTVQVSRWDQTGPDDPATTLVCAGAI</sequence>
<reference evidence="2 3" key="1">
    <citation type="submission" date="2017-05" db="EMBL/GenBank/DDBJ databases">
        <title>Genome Sequence of Loktanella vestfoldensis Strain SMR4r Isolated from a Culture of the Diatom Skeletonema marinoi.</title>
        <authorList>
            <person name="Topel M."/>
            <person name="Pinder M.I.M."/>
            <person name="Johansson O.N."/>
            <person name="Kourtchenko O."/>
            <person name="Godhe A."/>
            <person name="Clarke A.K."/>
        </authorList>
    </citation>
    <scope>NUCLEOTIDE SEQUENCE [LARGE SCALE GENOMIC DNA]</scope>
    <source>
        <strain evidence="2 3">SMR4r</strain>
    </source>
</reference>
<evidence type="ECO:0000313" key="2">
    <source>
        <dbReference type="EMBL" id="ARU02627.1"/>
    </source>
</evidence>
<dbReference type="KEGG" id="lvs:LOKVESSMR4R_03354"/>
<dbReference type="Proteomes" id="UP000195273">
    <property type="component" value="Chromosome"/>
</dbReference>
<keyword evidence="1" id="KW-1133">Transmembrane helix</keyword>
<evidence type="ECO:0000256" key="1">
    <source>
        <dbReference type="SAM" id="Phobius"/>
    </source>
</evidence>
<evidence type="ECO:0000313" key="3">
    <source>
        <dbReference type="Proteomes" id="UP000195273"/>
    </source>
</evidence>
<protein>
    <submittedName>
        <fullName evidence="2">Uncharacterized protein</fullName>
    </submittedName>
</protein>
<dbReference type="AlphaFoldDB" id="A0A1Y0EG79"/>
<organism evidence="2 3">
    <name type="scientific">Yoonia vestfoldensis</name>
    <dbReference type="NCBI Taxonomy" id="245188"/>
    <lineage>
        <taxon>Bacteria</taxon>
        <taxon>Pseudomonadati</taxon>
        <taxon>Pseudomonadota</taxon>
        <taxon>Alphaproteobacteria</taxon>
        <taxon>Rhodobacterales</taxon>
        <taxon>Paracoccaceae</taxon>
        <taxon>Yoonia</taxon>
    </lineage>
</organism>
<dbReference type="EMBL" id="CP021431">
    <property type="protein sequence ID" value="ARU02627.1"/>
    <property type="molecule type" value="Genomic_DNA"/>
</dbReference>
<keyword evidence="1" id="KW-0472">Membrane</keyword>
<dbReference type="OrthoDB" id="8601734at2"/>